<evidence type="ECO:0000313" key="1">
    <source>
        <dbReference type="EMBL" id="KAI5342360.1"/>
    </source>
</evidence>
<dbReference type="Proteomes" id="UP001054821">
    <property type="component" value="Chromosome 2"/>
</dbReference>
<dbReference type="AlphaFoldDB" id="A0AAD4WF69"/>
<name>A0AAD4WF69_PRUDU</name>
<protein>
    <submittedName>
        <fullName evidence="1">Uncharacterized protein</fullName>
    </submittedName>
</protein>
<proteinExistence type="predicted"/>
<sequence>MLCSACSSSCPSPGHEYRIWFPTNPLPYTNIGGDASLQLFSLADQCCLPHFRMTWDRYLESQVEMGKGHAMAGLLAMSSQYHVLEKSPCRHRWGVIKKRTIRARYQARMHLVHMKAVRGKIENAPASAVIAFKESDEMAQLKQQQLESGFELFRKFAQIVDAEGKWDITVGGVMNLMGRGRRI</sequence>
<comment type="caution">
    <text evidence="1">The sequence shown here is derived from an EMBL/GenBank/DDBJ whole genome shotgun (WGS) entry which is preliminary data.</text>
</comment>
<dbReference type="EMBL" id="JAJFAZ020000002">
    <property type="protein sequence ID" value="KAI5342360.1"/>
    <property type="molecule type" value="Genomic_DNA"/>
</dbReference>
<organism evidence="1 2">
    <name type="scientific">Prunus dulcis</name>
    <name type="common">Almond</name>
    <name type="synonym">Amygdalus dulcis</name>
    <dbReference type="NCBI Taxonomy" id="3755"/>
    <lineage>
        <taxon>Eukaryota</taxon>
        <taxon>Viridiplantae</taxon>
        <taxon>Streptophyta</taxon>
        <taxon>Embryophyta</taxon>
        <taxon>Tracheophyta</taxon>
        <taxon>Spermatophyta</taxon>
        <taxon>Magnoliopsida</taxon>
        <taxon>eudicotyledons</taxon>
        <taxon>Gunneridae</taxon>
        <taxon>Pentapetalae</taxon>
        <taxon>rosids</taxon>
        <taxon>fabids</taxon>
        <taxon>Rosales</taxon>
        <taxon>Rosaceae</taxon>
        <taxon>Amygdaloideae</taxon>
        <taxon>Amygdaleae</taxon>
        <taxon>Prunus</taxon>
    </lineage>
</organism>
<evidence type="ECO:0000313" key="2">
    <source>
        <dbReference type="Proteomes" id="UP001054821"/>
    </source>
</evidence>
<gene>
    <name evidence="1" type="ORF">L3X38_010235</name>
</gene>
<reference evidence="1 2" key="1">
    <citation type="journal article" date="2022" name="G3 (Bethesda)">
        <title>Whole-genome sequence and methylome profiling of the almond [Prunus dulcis (Mill.) D.A. Webb] cultivar 'Nonpareil'.</title>
        <authorList>
            <person name="D'Amico-Willman K.M."/>
            <person name="Ouma W.Z."/>
            <person name="Meulia T."/>
            <person name="Sideli G.M."/>
            <person name="Gradziel T.M."/>
            <person name="Fresnedo-Ramirez J."/>
        </authorList>
    </citation>
    <scope>NUCLEOTIDE SEQUENCE [LARGE SCALE GENOMIC DNA]</scope>
    <source>
        <strain evidence="1">Clone GOH B32 T37-40</strain>
    </source>
</reference>
<accession>A0AAD4WF69</accession>
<keyword evidence="2" id="KW-1185">Reference proteome</keyword>